<dbReference type="SUPFAM" id="SSF55811">
    <property type="entry name" value="Nudix"/>
    <property type="match status" value="1"/>
</dbReference>
<evidence type="ECO:0000259" key="1">
    <source>
        <dbReference type="PROSITE" id="PS51462"/>
    </source>
</evidence>
<feature type="domain" description="Nudix hydrolase" evidence="1">
    <location>
        <begin position="13"/>
        <end position="144"/>
    </location>
</feature>
<dbReference type="CDD" id="cd18872">
    <property type="entry name" value="NUDIX_eIF-2B"/>
    <property type="match status" value="1"/>
</dbReference>
<dbReference type="InterPro" id="IPR015797">
    <property type="entry name" value="NUDIX_hydrolase-like_dom_sf"/>
</dbReference>
<name>B3V6G1_9ARCH</name>
<keyword evidence="2" id="KW-0378">Hydrolase</keyword>
<dbReference type="Pfam" id="PF00293">
    <property type="entry name" value="NUDIX"/>
    <property type="match status" value="1"/>
</dbReference>
<dbReference type="Gene3D" id="3.90.79.10">
    <property type="entry name" value="Nucleoside Triphosphate Pyrophosphohydrolase"/>
    <property type="match status" value="1"/>
</dbReference>
<sequence length="144" mass="16617">MINTIMIRIAFLQINDVVSSILLYNDRILILKRSNLVKSFQGRWSGVSGYLEGIEDPLYRAYIEIKEETGLSEINLDLIKIGSIVLSSNQPNVMWIIHPFLFKANINEITLNYENCKYEWICRKDALNYPLVPGLVNVLTRLLL</sequence>
<dbReference type="AlphaFoldDB" id="B3V6G1"/>
<dbReference type="PROSITE" id="PS51462">
    <property type="entry name" value="NUDIX"/>
    <property type="match status" value="1"/>
</dbReference>
<reference evidence="2" key="2">
    <citation type="submission" date="2008-05" db="EMBL/GenBank/DDBJ databases">
        <authorList>
            <person name="Martin-Cuadrado A.-B."/>
            <person name="Rodriguez-Valera F."/>
            <person name="Moreira D."/>
            <person name="Alba J.-C."/>
            <person name="Ivars-Martinez E."/>
            <person name="Henn M.R."/>
            <person name="Talla E."/>
            <person name="Lopez-Garcia P."/>
        </authorList>
    </citation>
    <scope>NUCLEOTIDE SEQUENCE</scope>
</reference>
<organism evidence="2">
    <name type="scientific">uncultured marine crenarchaeote AD1000-23-H12</name>
    <dbReference type="NCBI Taxonomy" id="526638"/>
    <lineage>
        <taxon>Archaea</taxon>
        <taxon>Nitrososphaerota</taxon>
        <taxon>Nitrososphaeria</taxon>
        <taxon>Nitrosopumilales</taxon>
        <taxon>environmental samples</taxon>
    </lineage>
</organism>
<reference evidence="2" key="1">
    <citation type="journal article" date="2008" name="ISME J.">
        <title>Hindsight in the relative abundance, metabolic potential and genome dynamics of uncultivated marine archaea from comparative metagenomic analyses of bathypelagic plankton of different oceanic regions.</title>
        <authorList>
            <person name="Martin-Cuadrado A.B."/>
            <person name="Rodriguez-Valera F."/>
            <person name="Moreira D."/>
            <person name="Alba J.C."/>
            <person name="Ivars-Martinez E."/>
            <person name="Henn M.R."/>
            <person name="Talla E."/>
            <person name="Lopez-Garcia P."/>
        </authorList>
    </citation>
    <scope>NUCLEOTIDE SEQUENCE</scope>
</reference>
<dbReference type="EMBL" id="EU686635">
    <property type="protein sequence ID" value="ACF09885.1"/>
    <property type="molecule type" value="Genomic_DNA"/>
</dbReference>
<accession>B3V6G1</accession>
<proteinExistence type="predicted"/>
<dbReference type="GO" id="GO:0016787">
    <property type="term" value="F:hydrolase activity"/>
    <property type="evidence" value="ECO:0007669"/>
    <property type="project" value="UniProtKB-KW"/>
</dbReference>
<evidence type="ECO:0000313" key="2">
    <source>
        <dbReference type="EMBL" id="ACF09885.1"/>
    </source>
</evidence>
<protein>
    <submittedName>
        <fullName evidence="2">NUDIX hydrolase</fullName>
    </submittedName>
</protein>
<dbReference type="InterPro" id="IPR000086">
    <property type="entry name" value="NUDIX_hydrolase_dom"/>
</dbReference>